<evidence type="ECO:0000313" key="2">
    <source>
        <dbReference type="Proteomes" id="UP000576082"/>
    </source>
</evidence>
<dbReference type="RefSeq" id="WP_169659475.1">
    <property type="nucleotide sequence ID" value="NZ_JABANE010000091.1"/>
</dbReference>
<reference evidence="1 2" key="1">
    <citation type="submission" date="2020-04" db="EMBL/GenBank/DDBJ databases">
        <title>Flammeovirga sp. SR4, a novel species isolated from seawater.</title>
        <authorList>
            <person name="Wang X."/>
        </authorList>
    </citation>
    <scope>NUCLEOTIDE SEQUENCE [LARGE SCALE GENOMIC DNA]</scope>
    <source>
        <strain evidence="1 2">ATCC 23126</strain>
    </source>
</reference>
<gene>
    <name evidence="1" type="ORF">HHU12_25035</name>
</gene>
<dbReference type="Proteomes" id="UP000576082">
    <property type="component" value="Unassembled WGS sequence"/>
</dbReference>
<accession>A0A7X9RYY4</accession>
<sequence>MRYEVPYDLGFYDLRNLTFYYHIVDYITGNGYCQINNEPHEVMFDGKNVLEALSSIYNVFDRLPLDEEIKNSEKEILKELIEILTIISNNDGIVSFTLG</sequence>
<name>A0A7X9RYY4_9BACT</name>
<comment type="caution">
    <text evidence="1">The sequence shown here is derived from an EMBL/GenBank/DDBJ whole genome shotgun (WGS) entry which is preliminary data.</text>
</comment>
<keyword evidence="2" id="KW-1185">Reference proteome</keyword>
<evidence type="ECO:0000313" key="1">
    <source>
        <dbReference type="EMBL" id="NME71254.1"/>
    </source>
</evidence>
<protein>
    <submittedName>
        <fullName evidence="1">Uncharacterized protein</fullName>
    </submittedName>
</protein>
<dbReference type="EMBL" id="JABANE010000091">
    <property type="protein sequence ID" value="NME71254.1"/>
    <property type="molecule type" value="Genomic_DNA"/>
</dbReference>
<proteinExistence type="predicted"/>
<dbReference type="AlphaFoldDB" id="A0A7X9RYY4"/>
<organism evidence="1 2">
    <name type="scientific">Flammeovirga aprica JL-4</name>
    <dbReference type="NCBI Taxonomy" id="694437"/>
    <lineage>
        <taxon>Bacteria</taxon>
        <taxon>Pseudomonadati</taxon>
        <taxon>Bacteroidota</taxon>
        <taxon>Cytophagia</taxon>
        <taxon>Cytophagales</taxon>
        <taxon>Flammeovirgaceae</taxon>
        <taxon>Flammeovirga</taxon>
    </lineage>
</organism>